<dbReference type="Pfam" id="PF22669">
    <property type="entry name" value="Exo_endo_phos2"/>
    <property type="match status" value="1"/>
</dbReference>
<protein>
    <recommendedName>
        <fullName evidence="2">Inositol polyphosphate-related phosphatase domain-containing protein</fullName>
    </recommendedName>
</protein>
<evidence type="ECO:0000256" key="1">
    <source>
        <dbReference type="SAM" id="MobiDB-lite"/>
    </source>
</evidence>
<evidence type="ECO:0000313" key="4">
    <source>
        <dbReference type="Proteomes" id="UP000626109"/>
    </source>
</evidence>
<dbReference type="EMBL" id="CAJNNW010028527">
    <property type="protein sequence ID" value="CAE8696545.1"/>
    <property type="molecule type" value="Genomic_DNA"/>
</dbReference>
<dbReference type="AlphaFoldDB" id="A0A813KCF7"/>
<comment type="caution">
    <text evidence="3">The sequence shown here is derived from an EMBL/GenBank/DDBJ whole genome shotgun (WGS) entry which is preliminary data.</text>
</comment>
<dbReference type="InterPro" id="IPR046985">
    <property type="entry name" value="IP5"/>
</dbReference>
<name>A0A813KCF7_POLGL</name>
<organism evidence="3 4">
    <name type="scientific">Polarella glacialis</name>
    <name type="common">Dinoflagellate</name>
    <dbReference type="NCBI Taxonomy" id="89957"/>
    <lineage>
        <taxon>Eukaryota</taxon>
        <taxon>Sar</taxon>
        <taxon>Alveolata</taxon>
        <taxon>Dinophyceae</taxon>
        <taxon>Suessiales</taxon>
        <taxon>Suessiaceae</taxon>
        <taxon>Polarella</taxon>
    </lineage>
</organism>
<dbReference type="GO" id="GO:0046856">
    <property type="term" value="P:phosphatidylinositol dephosphorylation"/>
    <property type="evidence" value="ECO:0007669"/>
    <property type="project" value="InterPro"/>
</dbReference>
<dbReference type="Gene3D" id="3.60.10.10">
    <property type="entry name" value="Endonuclease/exonuclease/phosphatase"/>
    <property type="match status" value="1"/>
</dbReference>
<dbReference type="InterPro" id="IPR000300">
    <property type="entry name" value="IPPc"/>
</dbReference>
<evidence type="ECO:0000259" key="2">
    <source>
        <dbReference type="Pfam" id="PF22669"/>
    </source>
</evidence>
<evidence type="ECO:0000313" key="3">
    <source>
        <dbReference type="EMBL" id="CAE8696545.1"/>
    </source>
</evidence>
<reference evidence="3" key="1">
    <citation type="submission" date="2021-02" db="EMBL/GenBank/DDBJ databases">
        <authorList>
            <person name="Dougan E. K."/>
            <person name="Rhodes N."/>
            <person name="Thang M."/>
            <person name="Chan C."/>
        </authorList>
    </citation>
    <scope>NUCLEOTIDE SEQUENCE</scope>
</reference>
<dbReference type="PANTHER" id="PTHR11200:SF275">
    <property type="entry name" value="LD06095P"/>
    <property type="match status" value="1"/>
</dbReference>
<feature type="domain" description="Inositol polyphosphate-related phosphatase" evidence="2">
    <location>
        <begin position="86"/>
        <end position="203"/>
    </location>
</feature>
<proteinExistence type="predicted"/>
<feature type="region of interest" description="Disordered" evidence="1">
    <location>
        <begin position="26"/>
        <end position="78"/>
    </location>
</feature>
<dbReference type="GO" id="GO:0004439">
    <property type="term" value="F:phosphatidylinositol-4,5-bisphosphate 5-phosphatase activity"/>
    <property type="evidence" value="ECO:0007669"/>
    <property type="project" value="TreeGrafter"/>
</dbReference>
<dbReference type="InterPro" id="IPR036691">
    <property type="entry name" value="Endo/exonu/phosph_ase_sf"/>
</dbReference>
<dbReference type="PANTHER" id="PTHR11200">
    <property type="entry name" value="INOSITOL 5-PHOSPHATASE"/>
    <property type="match status" value="1"/>
</dbReference>
<feature type="non-terminal residue" evidence="3">
    <location>
        <position position="1"/>
    </location>
</feature>
<dbReference type="Proteomes" id="UP000626109">
    <property type="component" value="Unassembled WGS sequence"/>
</dbReference>
<sequence length="203" mass="22080">DAERRAKQVAFDVAKDAERRTRLAAEASKGYAERGVSQVRSVVEQQRSGGPSSSSSARLPVSKSFLQRPAPGTTNSSATSVQIRVCSWNLQGRCIDREDDMRPWLLPDGKGADVLVIGVQELVELGPMSMFLGTDGDEERQTLLEKRVESVLATTGGRYVKMCSFGMVGLALLTYVRESLDPHVGEVFIDRVKTGMEGMGGNK</sequence>
<feature type="compositionally biased region" description="Low complexity" evidence="1">
    <location>
        <begin position="33"/>
        <end position="64"/>
    </location>
</feature>
<dbReference type="SUPFAM" id="SSF56219">
    <property type="entry name" value="DNase I-like"/>
    <property type="match status" value="1"/>
</dbReference>
<feature type="non-terminal residue" evidence="3">
    <location>
        <position position="203"/>
    </location>
</feature>
<gene>
    <name evidence="3" type="ORF">PGLA2088_LOCUS29876</name>
</gene>
<accession>A0A813KCF7</accession>